<dbReference type="Proteomes" id="UP000603641">
    <property type="component" value="Unassembled WGS sequence"/>
</dbReference>
<evidence type="ECO:0000313" key="2">
    <source>
        <dbReference type="EMBL" id="MBD7963860.1"/>
    </source>
</evidence>
<dbReference type="Pfam" id="PF13508">
    <property type="entry name" value="Acetyltransf_7"/>
    <property type="match status" value="1"/>
</dbReference>
<dbReference type="InterPro" id="IPR016181">
    <property type="entry name" value="Acyl_CoA_acyltransferase"/>
</dbReference>
<proteinExistence type="predicted"/>
<dbReference type="SUPFAM" id="SSF55729">
    <property type="entry name" value="Acyl-CoA N-acyltransferases (Nat)"/>
    <property type="match status" value="1"/>
</dbReference>
<organism evidence="2 3">
    <name type="scientific">Fictibacillus norfolkensis</name>
    <dbReference type="NCBI Taxonomy" id="2762233"/>
    <lineage>
        <taxon>Bacteria</taxon>
        <taxon>Bacillati</taxon>
        <taxon>Bacillota</taxon>
        <taxon>Bacilli</taxon>
        <taxon>Bacillales</taxon>
        <taxon>Fictibacillaceae</taxon>
        <taxon>Fictibacillus</taxon>
    </lineage>
</organism>
<sequence length="147" mass="16544">MKDHYEVLVGEGNVELDQRLSDELDKVNNAATIGTPAARELTVQILDKHRELAAGMSDWTWGVAAGIAMTWVREDARKDGLGSQLLQDFEHEALTRGCTHVFTTSFTFQAPGFYERHGYQELFRWEGLPTPDAADIHFRKELAPLAK</sequence>
<comment type="caution">
    <text evidence="2">The sequence shown here is derived from an EMBL/GenBank/DDBJ whole genome shotgun (WGS) entry which is preliminary data.</text>
</comment>
<name>A0ABR8SK56_9BACL</name>
<evidence type="ECO:0000259" key="1">
    <source>
        <dbReference type="PROSITE" id="PS51186"/>
    </source>
</evidence>
<dbReference type="RefSeq" id="WP_191753262.1">
    <property type="nucleotide sequence ID" value="NZ_JACSQM010000003.1"/>
</dbReference>
<dbReference type="Gene3D" id="3.40.630.30">
    <property type="match status" value="1"/>
</dbReference>
<protein>
    <submittedName>
        <fullName evidence="2">GNAT family N-acetyltransferase</fullName>
    </submittedName>
</protein>
<keyword evidence="3" id="KW-1185">Reference proteome</keyword>
<dbReference type="EMBL" id="JACSQM010000003">
    <property type="protein sequence ID" value="MBD7963860.1"/>
    <property type="molecule type" value="Genomic_DNA"/>
</dbReference>
<dbReference type="InterPro" id="IPR000182">
    <property type="entry name" value="GNAT_dom"/>
</dbReference>
<dbReference type="PROSITE" id="PS51186">
    <property type="entry name" value="GNAT"/>
    <property type="match status" value="1"/>
</dbReference>
<accession>A0ABR8SK56</accession>
<reference evidence="2 3" key="1">
    <citation type="submission" date="2020-08" db="EMBL/GenBank/DDBJ databases">
        <title>A Genomic Blueprint of the Chicken Gut Microbiome.</title>
        <authorList>
            <person name="Gilroy R."/>
            <person name="Ravi A."/>
            <person name="Getino M."/>
            <person name="Pursley I."/>
            <person name="Horton D.L."/>
            <person name="Alikhan N.-F."/>
            <person name="Baker D."/>
            <person name="Gharbi K."/>
            <person name="Hall N."/>
            <person name="Watson M."/>
            <person name="Adriaenssens E.M."/>
            <person name="Foster-Nyarko E."/>
            <person name="Jarju S."/>
            <person name="Secka A."/>
            <person name="Antonio M."/>
            <person name="Oren A."/>
            <person name="Chaudhuri R."/>
            <person name="La Ragione R.M."/>
            <person name="Hildebrand F."/>
            <person name="Pallen M.J."/>
        </authorList>
    </citation>
    <scope>NUCLEOTIDE SEQUENCE [LARGE SCALE GENOMIC DNA]</scope>
    <source>
        <strain evidence="2 3">Sa2CUA10</strain>
    </source>
</reference>
<gene>
    <name evidence="2" type="ORF">H9648_07290</name>
</gene>
<dbReference type="CDD" id="cd04301">
    <property type="entry name" value="NAT_SF"/>
    <property type="match status" value="1"/>
</dbReference>
<evidence type="ECO:0000313" key="3">
    <source>
        <dbReference type="Proteomes" id="UP000603641"/>
    </source>
</evidence>
<feature type="domain" description="N-acetyltransferase" evidence="1">
    <location>
        <begin position="1"/>
        <end position="143"/>
    </location>
</feature>